<feature type="region of interest" description="Disordered" evidence="1">
    <location>
        <begin position="1"/>
        <end position="49"/>
    </location>
</feature>
<keyword evidence="3" id="KW-1185">Reference proteome</keyword>
<evidence type="ECO:0000313" key="2">
    <source>
        <dbReference type="EMBL" id="ROV89228.1"/>
    </source>
</evidence>
<gene>
    <name evidence="2" type="ORF">VMCG_09909</name>
</gene>
<evidence type="ECO:0000256" key="1">
    <source>
        <dbReference type="SAM" id="MobiDB-lite"/>
    </source>
</evidence>
<evidence type="ECO:0000313" key="3">
    <source>
        <dbReference type="Proteomes" id="UP000283895"/>
    </source>
</evidence>
<dbReference type="Proteomes" id="UP000283895">
    <property type="component" value="Unassembled WGS sequence"/>
</dbReference>
<dbReference type="EMBL" id="LKEA01000072">
    <property type="protein sequence ID" value="ROV89228.1"/>
    <property type="molecule type" value="Genomic_DNA"/>
</dbReference>
<comment type="caution">
    <text evidence="2">The sequence shown here is derived from an EMBL/GenBank/DDBJ whole genome shotgun (WGS) entry which is preliminary data.</text>
</comment>
<name>A0A423VEL2_9PEZI</name>
<sequence length="182" mass="20096">MSPNIMAMDDDRRSSYNHCQPGHPKADRIQAKKNNTSPSMAKRPAYPLKNRYRSQPAGRATFKDTEAHSFDGPELCRKLLPRDCQEARGCKVRDLDKRNRCWNKKVYVGVVGGEAEGFHFHEDSGGAIEALAFLADASNNSGSECAEELLRNIDGVPEALAIISAWAGRTKGKRAPSSFISM</sequence>
<dbReference type="OrthoDB" id="5225747at2759"/>
<proteinExistence type="predicted"/>
<organism evidence="2 3">
    <name type="scientific">Cytospora schulzeri</name>
    <dbReference type="NCBI Taxonomy" id="448051"/>
    <lineage>
        <taxon>Eukaryota</taxon>
        <taxon>Fungi</taxon>
        <taxon>Dikarya</taxon>
        <taxon>Ascomycota</taxon>
        <taxon>Pezizomycotina</taxon>
        <taxon>Sordariomycetes</taxon>
        <taxon>Sordariomycetidae</taxon>
        <taxon>Diaporthales</taxon>
        <taxon>Cytosporaceae</taxon>
        <taxon>Cytospora</taxon>
    </lineage>
</organism>
<dbReference type="AlphaFoldDB" id="A0A423VEL2"/>
<accession>A0A423VEL2</accession>
<protein>
    <submittedName>
        <fullName evidence="2">Uncharacterized protein</fullName>
    </submittedName>
</protein>
<reference evidence="2 3" key="1">
    <citation type="submission" date="2015-09" db="EMBL/GenBank/DDBJ databases">
        <title>Host preference determinants of Valsa canker pathogens revealed by comparative genomics.</title>
        <authorList>
            <person name="Yin Z."/>
            <person name="Huang L."/>
        </authorList>
    </citation>
    <scope>NUCLEOTIDE SEQUENCE [LARGE SCALE GENOMIC DNA]</scope>
    <source>
        <strain evidence="2 3">03-1</strain>
    </source>
</reference>